<dbReference type="AlphaFoldDB" id="A0A0C9QLW1"/>
<sequence>MSTPNKSGGSAPLQGLSLNTLSNTRCKTFINDTDKTPITDKRKPRKRKLFDTDSPFCRTQSTPNFETKSRSLERLDDSILRVAEMELERLNSSEESKPKVCTKLFPRYNSDSCISTAPTSVILQQFQGPGTLPVVNQQLQMTNVPLIIVSKENVVESKVETIPQKSTPSTSKFQAITKRVLPAIIKRAESKILIQNTTPKSIIKLLPVTSVQKFRTIKPTTTSENISKPKVINLSNFDPKKLIPIKRSDIKLSLAPVTPVVLENSSNNNSSFAILTRIQAPVVSPGDTFKAVKIGNTLQLVPMRKSNTDNTNHGTFDASS</sequence>
<name>A0A0C9QLW1_9HYME</name>
<evidence type="ECO:0000256" key="1">
    <source>
        <dbReference type="SAM" id="MobiDB-lite"/>
    </source>
</evidence>
<gene>
    <name evidence="2" type="primary">TGIF2LX</name>
    <name evidence="2" type="ORF">g.50583</name>
</gene>
<feature type="compositionally biased region" description="Basic and acidic residues" evidence="1">
    <location>
        <begin position="32"/>
        <end position="41"/>
    </location>
</feature>
<protein>
    <submittedName>
        <fullName evidence="2">TGIF2LX protein</fullName>
    </submittedName>
</protein>
<evidence type="ECO:0000313" key="2">
    <source>
        <dbReference type="EMBL" id="JAG74306.1"/>
    </source>
</evidence>
<dbReference type="EMBL" id="GBYB01004539">
    <property type="protein sequence ID" value="JAG74306.1"/>
    <property type="molecule type" value="Transcribed_RNA"/>
</dbReference>
<proteinExistence type="predicted"/>
<reference evidence="2" key="1">
    <citation type="submission" date="2015-01" db="EMBL/GenBank/DDBJ databases">
        <title>Transcriptome Assembly of Fopius arisanus.</title>
        <authorList>
            <person name="Geib S."/>
        </authorList>
    </citation>
    <scope>NUCLEOTIDE SEQUENCE</scope>
</reference>
<organism evidence="2">
    <name type="scientific">Fopius arisanus</name>
    <dbReference type="NCBI Taxonomy" id="64838"/>
    <lineage>
        <taxon>Eukaryota</taxon>
        <taxon>Metazoa</taxon>
        <taxon>Ecdysozoa</taxon>
        <taxon>Arthropoda</taxon>
        <taxon>Hexapoda</taxon>
        <taxon>Insecta</taxon>
        <taxon>Pterygota</taxon>
        <taxon>Neoptera</taxon>
        <taxon>Endopterygota</taxon>
        <taxon>Hymenoptera</taxon>
        <taxon>Apocrita</taxon>
        <taxon>Ichneumonoidea</taxon>
        <taxon>Braconidae</taxon>
        <taxon>Opiinae</taxon>
        <taxon>Fopius</taxon>
    </lineage>
</organism>
<accession>A0A0C9QLW1</accession>
<feature type="region of interest" description="Disordered" evidence="1">
    <location>
        <begin position="31"/>
        <end position="54"/>
    </location>
</feature>